<dbReference type="InterPro" id="IPR028082">
    <property type="entry name" value="Peripla_BP_I"/>
</dbReference>
<evidence type="ECO:0000256" key="4">
    <source>
        <dbReference type="ARBA" id="ARBA00023136"/>
    </source>
</evidence>
<keyword evidence="5" id="KW-0675">Receptor</keyword>
<dbReference type="AlphaFoldDB" id="A0AAV7MKL1"/>
<protein>
    <recommendedName>
        <fullName evidence="7">Receptor ligand binding region domain-containing protein</fullName>
    </recommendedName>
</protein>
<organism evidence="8 9">
    <name type="scientific">Pleurodeles waltl</name>
    <name type="common">Iberian ribbed newt</name>
    <dbReference type="NCBI Taxonomy" id="8319"/>
    <lineage>
        <taxon>Eukaryota</taxon>
        <taxon>Metazoa</taxon>
        <taxon>Chordata</taxon>
        <taxon>Craniata</taxon>
        <taxon>Vertebrata</taxon>
        <taxon>Euteleostomi</taxon>
        <taxon>Amphibia</taxon>
        <taxon>Batrachia</taxon>
        <taxon>Caudata</taxon>
        <taxon>Salamandroidea</taxon>
        <taxon>Salamandridae</taxon>
        <taxon>Pleurodelinae</taxon>
        <taxon>Pleurodeles</taxon>
    </lineage>
</organism>
<gene>
    <name evidence="8" type="ORF">NDU88_007559</name>
</gene>
<comment type="subcellular location">
    <subcellularLocation>
        <location evidence="1">Membrane</location>
        <topology evidence="1">Multi-pass membrane protein</topology>
    </subcellularLocation>
</comment>
<dbReference type="InterPro" id="IPR001828">
    <property type="entry name" value="ANF_lig-bd_rcpt"/>
</dbReference>
<dbReference type="GO" id="GO:0005886">
    <property type="term" value="C:plasma membrane"/>
    <property type="evidence" value="ECO:0007669"/>
    <property type="project" value="TreeGrafter"/>
</dbReference>
<feature type="domain" description="Receptor ligand binding region" evidence="7">
    <location>
        <begin position="3"/>
        <end position="255"/>
    </location>
</feature>
<keyword evidence="2" id="KW-0812">Transmembrane</keyword>
<evidence type="ECO:0000313" key="9">
    <source>
        <dbReference type="Proteomes" id="UP001066276"/>
    </source>
</evidence>
<proteinExistence type="predicted"/>
<dbReference type="GO" id="GO:0004930">
    <property type="term" value="F:G protein-coupled receptor activity"/>
    <property type="evidence" value="ECO:0007669"/>
    <property type="project" value="InterPro"/>
</dbReference>
<sequence length="286" mass="33034">MDPIFNDRHRFPSFYRTVPNEIYEARAITRLLAHFGWTWVGILISDDDSGRRAGEELEREITSSGGCVAFIQRLRKPPHSTETEIVRIGKEIDKSSATVVIVHCPRSYMREFLLKYLSERPVKVWIASATSSYLNEFMYLPNTVRVLNGTIVFHVPRGEIPGLKEFLYSVKPVNFSDLGPFLTIWMLAFQCSPALSNGSFLFEEFFPHCGEDTTMARISVKEYDVDNFFFTYGVYKAVYAVAHALHNMISSNMYTGLSLDSESLRKNFPPWQVDRHVLFLFKRTRR</sequence>
<dbReference type="Proteomes" id="UP001066276">
    <property type="component" value="Chromosome 10"/>
</dbReference>
<evidence type="ECO:0000256" key="6">
    <source>
        <dbReference type="ARBA" id="ARBA00023180"/>
    </source>
</evidence>
<dbReference type="FunFam" id="3.40.50.2300:FF:000125">
    <property type="entry name" value="Vomeronasal 2, receptor 88"/>
    <property type="match status" value="1"/>
</dbReference>
<dbReference type="InterPro" id="IPR000068">
    <property type="entry name" value="GPCR_3_Ca_sens_rcpt-rel"/>
</dbReference>
<evidence type="ECO:0000259" key="7">
    <source>
        <dbReference type="Pfam" id="PF01094"/>
    </source>
</evidence>
<evidence type="ECO:0000256" key="2">
    <source>
        <dbReference type="ARBA" id="ARBA00022692"/>
    </source>
</evidence>
<evidence type="ECO:0000313" key="8">
    <source>
        <dbReference type="EMBL" id="KAJ1102513.1"/>
    </source>
</evidence>
<keyword evidence="6" id="KW-0325">Glycoprotein</keyword>
<keyword evidence="3" id="KW-1133">Transmembrane helix</keyword>
<name>A0AAV7MKL1_PLEWA</name>
<dbReference type="InterPro" id="IPR000337">
    <property type="entry name" value="GPCR_3"/>
</dbReference>
<dbReference type="SUPFAM" id="SSF53822">
    <property type="entry name" value="Periplasmic binding protein-like I"/>
    <property type="match status" value="1"/>
</dbReference>
<dbReference type="Gene3D" id="3.40.50.2300">
    <property type="match status" value="2"/>
</dbReference>
<evidence type="ECO:0000256" key="1">
    <source>
        <dbReference type="ARBA" id="ARBA00004141"/>
    </source>
</evidence>
<keyword evidence="9" id="KW-1185">Reference proteome</keyword>
<dbReference type="EMBL" id="JANPWB010000014">
    <property type="protein sequence ID" value="KAJ1102513.1"/>
    <property type="molecule type" value="Genomic_DNA"/>
</dbReference>
<dbReference type="Pfam" id="PF01094">
    <property type="entry name" value="ANF_receptor"/>
    <property type="match status" value="1"/>
</dbReference>
<keyword evidence="4" id="KW-0472">Membrane</keyword>
<evidence type="ECO:0000256" key="3">
    <source>
        <dbReference type="ARBA" id="ARBA00022989"/>
    </source>
</evidence>
<accession>A0AAV7MKL1</accession>
<dbReference type="PANTHER" id="PTHR24061:SF599">
    <property type="entry name" value="G-PROTEIN COUPLED RECEPTORS FAMILY 3 PROFILE DOMAIN-CONTAINING PROTEIN"/>
    <property type="match status" value="1"/>
</dbReference>
<dbReference type="PANTHER" id="PTHR24061">
    <property type="entry name" value="CALCIUM-SENSING RECEPTOR-RELATED"/>
    <property type="match status" value="1"/>
</dbReference>
<reference evidence="8" key="1">
    <citation type="journal article" date="2022" name="bioRxiv">
        <title>Sequencing and chromosome-scale assembly of the giantPleurodeles waltlgenome.</title>
        <authorList>
            <person name="Brown T."/>
            <person name="Elewa A."/>
            <person name="Iarovenko S."/>
            <person name="Subramanian E."/>
            <person name="Araus A.J."/>
            <person name="Petzold A."/>
            <person name="Susuki M."/>
            <person name="Suzuki K.-i.T."/>
            <person name="Hayashi T."/>
            <person name="Toyoda A."/>
            <person name="Oliveira C."/>
            <person name="Osipova E."/>
            <person name="Leigh N.D."/>
            <person name="Simon A."/>
            <person name="Yun M.H."/>
        </authorList>
    </citation>
    <scope>NUCLEOTIDE SEQUENCE</scope>
    <source>
        <strain evidence="8">20211129_DDA</strain>
        <tissue evidence="8">Liver</tissue>
    </source>
</reference>
<evidence type="ECO:0000256" key="5">
    <source>
        <dbReference type="ARBA" id="ARBA00023170"/>
    </source>
</evidence>
<comment type="caution">
    <text evidence="8">The sequence shown here is derived from an EMBL/GenBank/DDBJ whole genome shotgun (WGS) entry which is preliminary data.</text>
</comment>
<dbReference type="PRINTS" id="PR00248">
    <property type="entry name" value="GPCRMGR"/>
</dbReference>